<dbReference type="Pfam" id="PF01756">
    <property type="entry name" value="ACOX"/>
    <property type="match status" value="1"/>
</dbReference>
<dbReference type="SUPFAM" id="SSF56645">
    <property type="entry name" value="Acyl-CoA dehydrogenase NM domain-like"/>
    <property type="match status" value="1"/>
</dbReference>
<dbReference type="Pfam" id="PF22924">
    <property type="entry name" value="ACOX_C_alpha1"/>
    <property type="match status" value="1"/>
</dbReference>
<dbReference type="FunFam" id="1.20.140.10:FF:000005">
    <property type="entry name" value="Acyl-coenzyme A oxidase"/>
    <property type="match status" value="1"/>
</dbReference>
<comment type="catalytic activity">
    <reaction evidence="17">
        <text>octanoyl-CoA + O2 = (2E)-octenoyl-CoA + H2O2</text>
        <dbReference type="Rhea" id="RHEA:40175"/>
        <dbReference type="ChEBI" id="CHEBI:15379"/>
        <dbReference type="ChEBI" id="CHEBI:16240"/>
        <dbReference type="ChEBI" id="CHEBI:57386"/>
        <dbReference type="ChEBI" id="CHEBI:62242"/>
    </reaction>
    <physiologicalReaction direction="left-to-right" evidence="17">
        <dbReference type="Rhea" id="RHEA:40176"/>
    </physiologicalReaction>
</comment>
<evidence type="ECO:0000256" key="2">
    <source>
        <dbReference type="ARBA" id="ARBA00004275"/>
    </source>
</evidence>
<dbReference type="Pfam" id="PF14749">
    <property type="entry name" value="Acyl-CoA_ox_N"/>
    <property type="match status" value="1"/>
</dbReference>
<dbReference type="AlphaFoldDB" id="A0A6F9D6I2"/>
<evidence type="ECO:0000256" key="6">
    <source>
        <dbReference type="ARBA" id="ARBA00022827"/>
    </source>
</evidence>
<evidence type="ECO:0000256" key="18">
    <source>
        <dbReference type="ARBA" id="ARBA00048450"/>
    </source>
</evidence>
<feature type="domain" description="Acyl-CoA oxidase C-terminal" evidence="23">
    <location>
        <begin position="482"/>
        <end position="662"/>
    </location>
</feature>
<evidence type="ECO:0000256" key="7">
    <source>
        <dbReference type="ARBA" id="ARBA00022832"/>
    </source>
</evidence>
<evidence type="ECO:0000256" key="1">
    <source>
        <dbReference type="ARBA" id="ARBA00001974"/>
    </source>
</evidence>
<evidence type="ECO:0000256" key="9">
    <source>
        <dbReference type="ARBA" id="ARBA00023098"/>
    </source>
</evidence>
<dbReference type="InterPro" id="IPR036250">
    <property type="entry name" value="AcylCo_DH-like_C"/>
</dbReference>
<keyword evidence="7" id="KW-0276">Fatty acid metabolism</keyword>
<feature type="domain" description="Acyl-CoA oxidase C-alpha1" evidence="25">
    <location>
        <begin position="282"/>
        <end position="443"/>
    </location>
</feature>
<keyword evidence="6 20" id="KW-0274">FAD</keyword>
<evidence type="ECO:0000256" key="8">
    <source>
        <dbReference type="ARBA" id="ARBA00023002"/>
    </source>
</evidence>
<dbReference type="EMBL" id="LR782661">
    <property type="protein sequence ID" value="CAB3219768.1"/>
    <property type="molecule type" value="mRNA"/>
</dbReference>
<evidence type="ECO:0000259" key="24">
    <source>
        <dbReference type="Pfam" id="PF14749"/>
    </source>
</evidence>
<dbReference type="InterPro" id="IPR037069">
    <property type="entry name" value="AcylCoA_DH/ox_N_sf"/>
</dbReference>
<comment type="pathway">
    <text evidence="3">Lipid metabolism; peroxisomal fatty acid beta-oxidation.</text>
</comment>
<accession>A0A6F9D6I2</accession>
<evidence type="ECO:0000256" key="4">
    <source>
        <dbReference type="ARBA" id="ARBA00006288"/>
    </source>
</evidence>
<keyword evidence="8" id="KW-0560">Oxidoreductase</keyword>
<evidence type="ECO:0000256" key="20">
    <source>
        <dbReference type="PIRNR" id="PIRNR000168"/>
    </source>
</evidence>
<feature type="binding site" evidence="22">
    <location>
        <position position="185"/>
    </location>
    <ligand>
        <name>FAD</name>
        <dbReference type="ChEBI" id="CHEBI:57692"/>
    </ligand>
</feature>
<organism evidence="26">
    <name type="scientific">Phallusia mammillata</name>
    <dbReference type="NCBI Taxonomy" id="59560"/>
    <lineage>
        <taxon>Eukaryota</taxon>
        <taxon>Metazoa</taxon>
        <taxon>Chordata</taxon>
        <taxon>Tunicata</taxon>
        <taxon>Ascidiacea</taxon>
        <taxon>Phlebobranchia</taxon>
        <taxon>Ascidiidae</taxon>
        <taxon>Phallusia</taxon>
    </lineage>
</organism>
<dbReference type="InterPro" id="IPR002655">
    <property type="entry name" value="Acyl-CoA_oxidase_C"/>
</dbReference>
<evidence type="ECO:0000256" key="15">
    <source>
        <dbReference type="ARBA" id="ARBA00036750"/>
    </source>
</evidence>
<dbReference type="GO" id="GO:0071949">
    <property type="term" value="F:FAD binding"/>
    <property type="evidence" value="ECO:0007669"/>
    <property type="project" value="InterPro"/>
</dbReference>
<evidence type="ECO:0000256" key="3">
    <source>
        <dbReference type="ARBA" id="ARBA00004846"/>
    </source>
</evidence>
<comment type="catalytic activity">
    <reaction evidence="14">
        <text>(5Z,8Z,11Z,14Z,17Z)-eicosapentaenoyl-CoA + O2 = (2E,5Z,8Z,11Z,14Z,17Z)-eicosahexaenoyl-CoA + H2O2</text>
        <dbReference type="Rhea" id="RHEA:69643"/>
        <dbReference type="ChEBI" id="CHEBI:15379"/>
        <dbReference type="ChEBI" id="CHEBI:16240"/>
        <dbReference type="ChEBI" id="CHEBI:73862"/>
        <dbReference type="ChEBI" id="CHEBI:187901"/>
    </reaction>
    <physiologicalReaction direction="left-to-right" evidence="14">
        <dbReference type="Rhea" id="RHEA:69644"/>
    </physiologicalReaction>
</comment>
<comment type="similarity">
    <text evidence="4 20">Belongs to the acyl-CoA oxidase family.</text>
</comment>
<comment type="catalytic activity">
    <reaction evidence="18">
        <text>octadecanoyl-CoA + O2 = (2E)-octadecenoyl-CoA + H2O2</text>
        <dbReference type="Rhea" id="RHEA:38971"/>
        <dbReference type="ChEBI" id="CHEBI:15379"/>
        <dbReference type="ChEBI" id="CHEBI:16240"/>
        <dbReference type="ChEBI" id="CHEBI:57394"/>
        <dbReference type="ChEBI" id="CHEBI:71412"/>
    </reaction>
    <physiologicalReaction direction="left-to-right" evidence="18">
        <dbReference type="Rhea" id="RHEA:38972"/>
    </physiologicalReaction>
</comment>
<evidence type="ECO:0000256" key="13">
    <source>
        <dbReference type="ARBA" id="ARBA00036399"/>
    </source>
</evidence>
<dbReference type="InterPro" id="IPR029320">
    <property type="entry name" value="Acyl-CoA_ox_N"/>
</dbReference>
<keyword evidence="10" id="KW-0576">Peroxisome</keyword>
<comment type="catalytic activity">
    <reaction evidence="15">
        <text>glutaryl-CoA + O2 = (2E)-glutaconyl-CoA + H2O2</text>
        <dbReference type="Rhea" id="RHEA:40315"/>
        <dbReference type="ChEBI" id="CHEBI:15379"/>
        <dbReference type="ChEBI" id="CHEBI:16240"/>
        <dbReference type="ChEBI" id="CHEBI:57353"/>
        <dbReference type="ChEBI" id="CHEBI:57378"/>
    </reaction>
    <physiologicalReaction direction="left-to-right" evidence="15">
        <dbReference type="Rhea" id="RHEA:40316"/>
    </physiologicalReaction>
</comment>
<dbReference type="FunFam" id="2.40.110.10:FF:000003">
    <property type="entry name" value="Acyl-coenzyme A oxidase"/>
    <property type="match status" value="1"/>
</dbReference>
<dbReference type="InterPro" id="IPR012258">
    <property type="entry name" value="Acyl-CoA_oxidase"/>
</dbReference>
<reference evidence="26" key="1">
    <citation type="submission" date="2020-04" db="EMBL/GenBank/DDBJ databases">
        <authorList>
            <person name="Neveu A P."/>
        </authorList>
    </citation>
    <scope>NUCLEOTIDE SEQUENCE</scope>
    <source>
        <tissue evidence="26">Whole embryo</tissue>
    </source>
</reference>
<dbReference type="PIRSF" id="PIRSF000168">
    <property type="entry name" value="Acyl-CoA_oxidase"/>
    <property type="match status" value="1"/>
</dbReference>
<name>A0A6F9D6I2_9ASCI</name>
<keyword evidence="9" id="KW-0443">Lipid metabolism</keyword>
<dbReference type="GO" id="GO:0003997">
    <property type="term" value="F:acyl-CoA oxidase activity"/>
    <property type="evidence" value="ECO:0007669"/>
    <property type="project" value="InterPro"/>
</dbReference>
<dbReference type="GO" id="GO:0005504">
    <property type="term" value="F:fatty acid binding"/>
    <property type="evidence" value="ECO:0007669"/>
    <property type="project" value="TreeGrafter"/>
</dbReference>
<sequence length="669" mass="75210">MMTAKRINPDLQRERDAATIDPEELTRIIFDGAKELDKKRKLEDAVFNDPDYKSIPLNFMSREEQYEEGIRRSAIAVTKKEALGDLIENHNDLISYNTLACGIGNAFFLHESMFADSIKRMATDELKQKMMPLQQKFEIIGTYAQTEMGHGTFLRGLETTAHYDPNTQEFVLNSPTVTSTKWWPGALGKTSTHAVVLAQLYTQGKCHGIHPFVVQLRSLEDHKSLPGITLGDIGPKFGYGANDNGFLRLNNHRIPRENMLMKYSQVAPDGTYTKPPKAELTYGTMTFIRSMIVRASAFGLARGTTIAIRYSAVRRQSEMRPGEPEPQVLSYPTQQYKLFPLLATAYAFFFVQKKMVETYSVVNQQINDGDYTRIQELHGLSSGLKAFTSWATNVGLEICRMSCGGHGYSMSSGFPKLYVDFTPNCTYEGENTVLLLQTARFLVKSLKEGKRGAKLPGTVAYLSSNVTELRARATSAGRDLKDPRLLVALYKERAMRQIMFASDKVEAARSEGLDLVGALNRASVHLVRAANAHSHLLVVENFHEKLQELKVSQKLKKTLLQLFQLYALDGITNCSGEFLEDGILSGTEVKAIRQYVVELLPLIRVNAVALVDAFDFRDEVLDSVLGRYDGNVYEELLKWALSSPLNKTDVHPSYDKYLKPLLHRNRSKL</sequence>
<comment type="catalytic activity">
    <reaction evidence="13">
        <text>hexanoyl-CoA + O2 = (2E)-hexenoyl-CoA + H2O2</text>
        <dbReference type="Rhea" id="RHEA:40311"/>
        <dbReference type="ChEBI" id="CHEBI:15379"/>
        <dbReference type="ChEBI" id="CHEBI:16240"/>
        <dbReference type="ChEBI" id="CHEBI:62077"/>
        <dbReference type="ChEBI" id="CHEBI:62620"/>
    </reaction>
    <physiologicalReaction direction="left-to-right" evidence="13">
        <dbReference type="Rhea" id="RHEA:40312"/>
    </physiologicalReaction>
</comment>
<feature type="binding site" evidence="22">
    <location>
        <position position="146"/>
    </location>
    <ligand>
        <name>FAD</name>
        <dbReference type="ChEBI" id="CHEBI:57692"/>
    </ligand>
</feature>
<keyword evidence="5 20" id="KW-0285">Flavoprotein</keyword>
<proteinExistence type="evidence at transcript level"/>
<dbReference type="PANTHER" id="PTHR10909">
    <property type="entry name" value="ELECTRON TRANSPORT OXIDOREDUCTASE"/>
    <property type="match status" value="1"/>
</dbReference>
<evidence type="ECO:0000256" key="22">
    <source>
        <dbReference type="PIRSR" id="PIRSR000168-2"/>
    </source>
</evidence>
<evidence type="ECO:0000256" key="5">
    <source>
        <dbReference type="ARBA" id="ARBA00022630"/>
    </source>
</evidence>
<evidence type="ECO:0000256" key="16">
    <source>
        <dbReference type="ARBA" id="ARBA00036791"/>
    </source>
</evidence>
<evidence type="ECO:0000256" key="11">
    <source>
        <dbReference type="ARBA" id="ARBA00036151"/>
    </source>
</evidence>
<evidence type="ECO:0000256" key="17">
    <source>
        <dbReference type="ARBA" id="ARBA00048334"/>
    </source>
</evidence>
<feature type="active site" description="Proton acceptor" evidence="21">
    <location>
        <position position="428"/>
    </location>
</feature>
<dbReference type="SUPFAM" id="SSF47203">
    <property type="entry name" value="Acyl-CoA dehydrogenase C-terminal domain-like"/>
    <property type="match status" value="2"/>
</dbReference>
<dbReference type="InterPro" id="IPR009100">
    <property type="entry name" value="AcylCoA_DH/oxidase_NM_dom_sf"/>
</dbReference>
<dbReference type="Gene3D" id="1.10.540.10">
    <property type="entry name" value="Acyl-CoA dehydrogenase/oxidase, N-terminal domain"/>
    <property type="match status" value="1"/>
</dbReference>
<dbReference type="GO" id="GO:0000038">
    <property type="term" value="P:very long-chain fatty acid metabolic process"/>
    <property type="evidence" value="ECO:0007669"/>
    <property type="project" value="TreeGrafter"/>
</dbReference>
<evidence type="ECO:0000256" key="14">
    <source>
        <dbReference type="ARBA" id="ARBA00036444"/>
    </source>
</evidence>
<gene>
    <name evidence="26" type="primary">Acox1</name>
</gene>
<evidence type="ECO:0000256" key="12">
    <source>
        <dbReference type="ARBA" id="ARBA00036338"/>
    </source>
</evidence>
<dbReference type="PANTHER" id="PTHR10909:SF250">
    <property type="entry name" value="PEROXISOMAL ACYL-COENZYME A OXIDASE 1"/>
    <property type="match status" value="1"/>
</dbReference>
<comment type="catalytic activity">
    <reaction evidence="11">
        <text>decanoyl-CoA + O2 = (2E)-decenoyl-CoA + H2O2</text>
        <dbReference type="Rhea" id="RHEA:40179"/>
        <dbReference type="ChEBI" id="CHEBI:15379"/>
        <dbReference type="ChEBI" id="CHEBI:16240"/>
        <dbReference type="ChEBI" id="CHEBI:61406"/>
        <dbReference type="ChEBI" id="CHEBI:61430"/>
    </reaction>
    <physiologicalReaction direction="left-to-right" evidence="11">
        <dbReference type="Rhea" id="RHEA:40180"/>
    </physiologicalReaction>
</comment>
<dbReference type="InterPro" id="IPR046373">
    <property type="entry name" value="Acyl-CoA_Oxase/DH_mid-dom_sf"/>
</dbReference>
<dbReference type="FunFam" id="1.20.140.10:FF:000013">
    <property type="entry name" value="Acyl-coenzyme A oxidase"/>
    <property type="match status" value="1"/>
</dbReference>
<evidence type="ECO:0000259" key="23">
    <source>
        <dbReference type="Pfam" id="PF01756"/>
    </source>
</evidence>
<evidence type="ECO:0000256" key="10">
    <source>
        <dbReference type="ARBA" id="ARBA00023140"/>
    </source>
</evidence>
<dbReference type="Gene3D" id="1.20.140.10">
    <property type="entry name" value="Butyryl-CoA Dehydrogenase, subunit A, domain 3"/>
    <property type="match status" value="2"/>
</dbReference>
<dbReference type="GO" id="GO:0033540">
    <property type="term" value="P:fatty acid beta-oxidation using acyl-CoA oxidase"/>
    <property type="evidence" value="ECO:0007669"/>
    <property type="project" value="TreeGrafter"/>
</dbReference>
<dbReference type="GO" id="GO:0005777">
    <property type="term" value="C:peroxisome"/>
    <property type="evidence" value="ECO:0007669"/>
    <property type="project" value="UniProtKB-SubCell"/>
</dbReference>
<evidence type="ECO:0000313" key="26">
    <source>
        <dbReference type="EMBL" id="CAB3219768.1"/>
    </source>
</evidence>
<comment type="subcellular location">
    <subcellularLocation>
        <location evidence="2">Peroxisome</location>
    </subcellularLocation>
</comment>
<dbReference type="Gene3D" id="2.40.110.10">
    <property type="entry name" value="Butyryl-CoA Dehydrogenase, subunit A, domain 2"/>
    <property type="match status" value="1"/>
</dbReference>
<comment type="cofactor">
    <cofactor evidence="1">
        <name>FAD</name>
        <dbReference type="ChEBI" id="CHEBI:57692"/>
    </cofactor>
</comment>
<evidence type="ECO:0000256" key="19">
    <source>
        <dbReference type="ARBA" id="ARBA00048946"/>
    </source>
</evidence>
<comment type="catalytic activity">
    <reaction evidence="19">
        <text>tetradecanoyl-CoA + O2 = (2E)-tetradecenoyl-CoA + H2O2</text>
        <dbReference type="Rhea" id="RHEA:40183"/>
        <dbReference type="ChEBI" id="CHEBI:15379"/>
        <dbReference type="ChEBI" id="CHEBI:16240"/>
        <dbReference type="ChEBI" id="CHEBI:57385"/>
        <dbReference type="ChEBI" id="CHEBI:61405"/>
    </reaction>
    <physiologicalReaction direction="left-to-right" evidence="19">
        <dbReference type="Rhea" id="RHEA:40184"/>
    </physiologicalReaction>
</comment>
<protein>
    <recommendedName>
        <fullName evidence="20">Acyl-coenzyme A oxidase</fullName>
    </recommendedName>
</protein>
<dbReference type="GO" id="GO:0055088">
    <property type="term" value="P:lipid homeostasis"/>
    <property type="evidence" value="ECO:0007669"/>
    <property type="project" value="TreeGrafter"/>
</dbReference>
<comment type="catalytic activity">
    <reaction evidence="16">
        <text>dodecanoyl-CoA + O2 = (2E)-dodecenoyl-CoA + H2O2</text>
        <dbReference type="Rhea" id="RHEA:40171"/>
        <dbReference type="ChEBI" id="CHEBI:15379"/>
        <dbReference type="ChEBI" id="CHEBI:16240"/>
        <dbReference type="ChEBI" id="CHEBI:57330"/>
        <dbReference type="ChEBI" id="CHEBI:57375"/>
    </reaction>
    <physiologicalReaction direction="left-to-right" evidence="16">
        <dbReference type="Rhea" id="RHEA:40172"/>
    </physiologicalReaction>
</comment>
<dbReference type="InterPro" id="IPR055060">
    <property type="entry name" value="ACOX_C_alpha1"/>
</dbReference>
<comment type="catalytic activity">
    <reaction evidence="12">
        <text>(6Z,9Z,12Z,15Z,18Z,21Z)-tetracosahexaenoyl-CoA + O2 = (2E,6Z,9Z,12Z,15Z,18Z,21Z)-tetracosaheptaenoyl-CoA + H2O2</text>
        <dbReference type="Rhea" id="RHEA:39119"/>
        <dbReference type="ChEBI" id="CHEBI:15379"/>
        <dbReference type="ChEBI" id="CHEBI:16240"/>
        <dbReference type="ChEBI" id="CHEBI:74086"/>
        <dbReference type="ChEBI" id="CHEBI:76360"/>
    </reaction>
    <physiologicalReaction direction="left-to-right" evidence="12">
        <dbReference type="Rhea" id="RHEA:39120"/>
    </physiologicalReaction>
</comment>
<feature type="domain" description="Acyl-coenzyme A oxidase N-terminal" evidence="24">
    <location>
        <begin position="21"/>
        <end position="140"/>
    </location>
</feature>
<evidence type="ECO:0000259" key="25">
    <source>
        <dbReference type="Pfam" id="PF22924"/>
    </source>
</evidence>
<evidence type="ECO:0000256" key="21">
    <source>
        <dbReference type="PIRSR" id="PIRSR000168-1"/>
    </source>
</evidence>